<dbReference type="KEGG" id="aram:KAR29_02010"/>
<organism evidence="6 7">
    <name type="scientific">Aminithiophilus ramosus</name>
    <dbReference type="NCBI Taxonomy" id="3029084"/>
    <lineage>
        <taxon>Bacteria</taxon>
        <taxon>Thermotogati</taxon>
        <taxon>Synergistota</taxon>
        <taxon>Synergistia</taxon>
        <taxon>Synergistales</taxon>
        <taxon>Aminithiophilaceae</taxon>
        <taxon>Aminithiophilus</taxon>
    </lineage>
</organism>
<comment type="similarity">
    <text evidence="1">Belongs to the ABC transporter superfamily.</text>
</comment>
<dbReference type="RefSeq" id="WP_274373986.1">
    <property type="nucleotide sequence ID" value="NZ_CP072943.1"/>
</dbReference>
<dbReference type="Proteomes" id="UP000671879">
    <property type="component" value="Chromosome"/>
</dbReference>
<evidence type="ECO:0000256" key="2">
    <source>
        <dbReference type="ARBA" id="ARBA00022448"/>
    </source>
</evidence>
<reference evidence="7" key="1">
    <citation type="submission" date="2021-04" db="EMBL/GenBank/DDBJ databases">
        <title>A novel Synergistetes isolate from a pyrite-forming mixed culture.</title>
        <authorList>
            <person name="Bunk B."/>
            <person name="Sproer C."/>
            <person name="Spring S."/>
            <person name="Pester M."/>
        </authorList>
    </citation>
    <scope>NUCLEOTIDE SEQUENCE [LARGE SCALE GENOMIC DNA]</scope>
    <source>
        <strain evidence="7">J.5.4.2-T.3.5.2</strain>
    </source>
</reference>
<evidence type="ECO:0000256" key="4">
    <source>
        <dbReference type="ARBA" id="ARBA00022840"/>
    </source>
</evidence>
<evidence type="ECO:0000256" key="1">
    <source>
        <dbReference type="ARBA" id="ARBA00005417"/>
    </source>
</evidence>
<protein>
    <submittedName>
        <fullName evidence="6">ABC transporter ATP-binding protein</fullName>
    </submittedName>
</protein>
<dbReference type="CDD" id="cd03235">
    <property type="entry name" value="ABC_Metallic_Cations"/>
    <property type="match status" value="1"/>
</dbReference>
<dbReference type="InterPro" id="IPR003593">
    <property type="entry name" value="AAA+_ATPase"/>
</dbReference>
<dbReference type="PANTHER" id="PTHR42734">
    <property type="entry name" value="METAL TRANSPORT SYSTEM ATP-BINDING PROTEIN TM_0124-RELATED"/>
    <property type="match status" value="1"/>
</dbReference>
<dbReference type="InterPro" id="IPR017871">
    <property type="entry name" value="ABC_transporter-like_CS"/>
</dbReference>
<dbReference type="SMART" id="SM00382">
    <property type="entry name" value="AAA"/>
    <property type="match status" value="1"/>
</dbReference>
<dbReference type="FunFam" id="3.40.50.300:FF:000134">
    <property type="entry name" value="Iron-enterobactin ABC transporter ATP-binding protein"/>
    <property type="match status" value="1"/>
</dbReference>
<dbReference type="GO" id="GO:0016887">
    <property type="term" value="F:ATP hydrolysis activity"/>
    <property type="evidence" value="ECO:0007669"/>
    <property type="project" value="InterPro"/>
</dbReference>
<dbReference type="InterPro" id="IPR003439">
    <property type="entry name" value="ABC_transporter-like_ATP-bd"/>
</dbReference>
<keyword evidence="2" id="KW-0813">Transport</keyword>
<dbReference type="InterPro" id="IPR027417">
    <property type="entry name" value="P-loop_NTPase"/>
</dbReference>
<dbReference type="PROSITE" id="PS00211">
    <property type="entry name" value="ABC_TRANSPORTER_1"/>
    <property type="match status" value="1"/>
</dbReference>
<dbReference type="EMBL" id="CP072943">
    <property type="protein sequence ID" value="QTX32733.1"/>
    <property type="molecule type" value="Genomic_DNA"/>
</dbReference>
<evidence type="ECO:0000259" key="5">
    <source>
        <dbReference type="PROSITE" id="PS50893"/>
    </source>
</evidence>
<evidence type="ECO:0000313" key="6">
    <source>
        <dbReference type="EMBL" id="QTX32733.1"/>
    </source>
</evidence>
<keyword evidence="4 6" id="KW-0067">ATP-binding</keyword>
<dbReference type="SUPFAM" id="SSF52540">
    <property type="entry name" value="P-loop containing nucleoside triphosphate hydrolases"/>
    <property type="match status" value="1"/>
</dbReference>
<evidence type="ECO:0000256" key="3">
    <source>
        <dbReference type="ARBA" id="ARBA00022741"/>
    </source>
</evidence>
<dbReference type="PROSITE" id="PS50893">
    <property type="entry name" value="ABC_TRANSPORTER_2"/>
    <property type="match status" value="1"/>
</dbReference>
<dbReference type="GO" id="GO:0005524">
    <property type="term" value="F:ATP binding"/>
    <property type="evidence" value="ECO:0007669"/>
    <property type="project" value="UniProtKB-KW"/>
</dbReference>
<keyword evidence="7" id="KW-1185">Reference proteome</keyword>
<keyword evidence="3" id="KW-0547">Nucleotide-binding</keyword>
<dbReference type="AlphaFoldDB" id="A0A9Q7ADB3"/>
<name>A0A9Q7ADB3_9BACT</name>
<dbReference type="InterPro" id="IPR050153">
    <property type="entry name" value="Metal_Ion_Import_ABC"/>
</dbReference>
<dbReference type="Gene3D" id="3.40.50.300">
    <property type="entry name" value="P-loop containing nucleotide triphosphate hydrolases"/>
    <property type="match status" value="1"/>
</dbReference>
<dbReference type="Pfam" id="PF00005">
    <property type="entry name" value="ABC_tran"/>
    <property type="match status" value="1"/>
</dbReference>
<sequence length="258" mass="27951">MNWAVEVEGLRFAYNGETILDDVTFSVPRGEFLALLGPNGGGKTTLLKLLVGLLRPAAGTIRLLGSPLEEALSRVGYVPQDTNVNKDFPVTVEEVVLMGRLGRGRWFGRADAKERRAAAKALERVGLADLARRRLGELSQGQRQRVLIARALATAPELLLLDEPTASVDPSAQSALYEVLKELNGEATIVVVSHDLTAVSGHVGAVACVNRKVHYHPSGTISDATFRATWGRCPVELIAHGVPHRVLGVHDHEEDRHD</sequence>
<feature type="domain" description="ABC transporter" evidence="5">
    <location>
        <begin position="5"/>
        <end position="242"/>
    </location>
</feature>
<proteinExistence type="inferred from homology"/>
<dbReference type="PANTHER" id="PTHR42734:SF17">
    <property type="entry name" value="METAL TRANSPORT SYSTEM ATP-BINDING PROTEIN TM_0124-RELATED"/>
    <property type="match status" value="1"/>
</dbReference>
<evidence type="ECO:0000313" key="7">
    <source>
        <dbReference type="Proteomes" id="UP000671879"/>
    </source>
</evidence>
<gene>
    <name evidence="6" type="ORF">KAR29_02010</name>
</gene>
<accession>A0A9Q7ADB3</accession>